<dbReference type="eggNOG" id="ENOG5032SFV">
    <property type="taxonomic scope" value="Bacteria"/>
</dbReference>
<proteinExistence type="predicted"/>
<dbReference type="EMBL" id="CP003154">
    <property type="protein sequence ID" value="AFL75365.1"/>
    <property type="molecule type" value="Genomic_DNA"/>
</dbReference>
<protein>
    <submittedName>
        <fullName evidence="1">Uncharacterized protein</fullName>
    </submittedName>
</protein>
<evidence type="ECO:0000313" key="2">
    <source>
        <dbReference type="Proteomes" id="UP000006062"/>
    </source>
</evidence>
<dbReference type="RefSeq" id="WP_014779765.1">
    <property type="nucleotide sequence ID" value="NC_018012.1"/>
</dbReference>
<dbReference type="InterPro" id="IPR036388">
    <property type="entry name" value="WH-like_DNA-bd_sf"/>
</dbReference>
<keyword evidence="2" id="KW-1185">Reference proteome</keyword>
<organism evidence="1 2">
    <name type="scientific">Thiocystis violascens (strain ATCC 17096 / DSM 198 / 6111)</name>
    <name type="common">Chromatium violascens</name>
    <dbReference type="NCBI Taxonomy" id="765911"/>
    <lineage>
        <taxon>Bacteria</taxon>
        <taxon>Pseudomonadati</taxon>
        <taxon>Pseudomonadota</taxon>
        <taxon>Gammaproteobacteria</taxon>
        <taxon>Chromatiales</taxon>
        <taxon>Chromatiaceae</taxon>
        <taxon>Thiocystis</taxon>
    </lineage>
</organism>
<gene>
    <name evidence="1" type="ordered locus">Thivi_3498</name>
</gene>
<dbReference type="InterPro" id="IPR046902">
    <property type="entry name" value="ABC-3C_MC4"/>
</dbReference>
<evidence type="ECO:0000313" key="1">
    <source>
        <dbReference type="EMBL" id="AFL75365.1"/>
    </source>
</evidence>
<dbReference type="KEGG" id="tvi:Thivi_3498"/>
<name>I3YEE7_THIV6</name>
<sequence length="182" mass="20834">MDLVETIAELDNQPDLHAARLLVLITAFSDMGQRDTVEGLTKLAKLDFLLRYPVMLERALAAKGRSTRDVQLADHERLSVESQMVRYRFGPWDHRYREFLNILIGKGLVTVSVEGRKVVIALTERGRTLASELSATPDFQDYAKRSALLKRHFDVKATVLMRFIYETFPEVVSLRSNERIPT</sequence>
<reference evidence="1 2" key="1">
    <citation type="submission" date="2012-06" db="EMBL/GenBank/DDBJ databases">
        <title>Complete sequence of Thiocystis violascens DSM 198.</title>
        <authorList>
            <consortium name="US DOE Joint Genome Institute"/>
            <person name="Lucas S."/>
            <person name="Han J."/>
            <person name="Lapidus A."/>
            <person name="Cheng J.-F."/>
            <person name="Goodwin L."/>
            <person name="Pitluck S."/>
            <person name="Peters L."/>
            <person name="Ovchinnikova G."/>
            <person name="Teshima H."/>
            <person name="Detter J.C."/>
            <person name="Han C."/>
            <person name="Tapia R."/>
            <person name="Land M."/>
            <person name="Hauser L."/>
            <person name="Kyrpides N."/>
            <person name="Ivanova N."/>
            <person name="Pagani I."/>
            <person name="Vogl K."/>
            <person name="Liu Z."/>
            <person name="Frigaard N.-U."/>
            <person name="Bryant D."/>
            <person name="Woyke T."/>
        </authorList>
    </citation>
    <scope>NUCLEOTIDE SEQUENCE [LARGE SCALE GENOMIC DNA]</scope>
    <source>
        <strain evidence="2">ATCC 17096 / DSM 198 / 6111</strain>
    </source>
</reference>
<dbReference type="Proteomes" id="UP000006062">
    <property type="component" value="Chromosome"/>
</dbReference>
<dbReference type="HOGENOM" id="CLU_126538_0_0_6"/>
<dbReference type="OrthoDB" id="3680805at2"/>
<dbReference type="Gene3D" id="1.10.10.10">
    <property type="entry name" value="Winged helix-like DNA-binding domain superfamily/Winged helix DNA-binding domain"/>
    <property type="match status" value="1"/>
</dbReference>
<accession>I3YEE7</accession>
<dbReference type="Pfam" id="PF20290">
    <property type="entry name" value="MC4"/>
    <property type="match status" value="1"/>
</dbReference>
<dbReference type="AlphaFoldDB" id="I3YEE7"/>
<dbReference type="STRING" id="765911.Thivi_3498"/>